<accession>A6HQL3</accession>
<gene>
    <name evidence="2" type="ORF">rCG_26818</name>
</gene>
<dbReference type="EMBL" id="CH473949">
    <property type="protein sequence ID" value="EDL80314.1"/>
    <property type="molecule type" value="Genomic_DNA"/>
</dbReference>
<reference evidence="3" key="1">
    <citation type="submission" date="2005-09" db="EMBL/GenBank/DDBJ databases">
        <authorList>
            <person name="Mural R.J."/>
            <person name="Li P.W."/>
            <person name="Adams M.D."/>
            <person name="Amanatides P.G."/>
            <person name="Baden-Tillson H."/>
            <person name="Barnstead M."/>
            <person name="Chin S.H."/>
            <person name="Dew I."/>
            <person name="Evans C.A."/>
            <person name="Ferriera S."/>
            <person name="Flanigan M."/>
            <person name="Fosler C."/>
            <person name="Glodek A."/>
            <person name="Gu Z."/>
            <person name="Holt R.A."/>
            <person name="Jennings D."/>
            <person name="Kraft C.L."/>
            <person name="Lu F."/>
            <person name="Nguyen T."/>
            <person name="Nusskern D.R."/>
            <person name="Pfannkoch C.M."/>
            <person name="Sitter C."/>
            <person name="Sutton G.G."/>
            <person name="Venter J.C."/>
            <person name="Wang Z."/>
            <person name="Woodage T."/>
            <person name="Zheng X.H."/>
            <person name="Zhong F."/>
        </authorList>
    </citation>
    <scope>NUCLEOTIDE SEQUENCE [LARGE SCALE GENOMIC DNA]</scope>
    <source>
        <strain>BN</strain>
        <strain evidence="3">Sprague-Dawley</strain>
    </source>
</reference>
<feature type="region of interest" description="Disordered" evidence="1">
    <location>
        <begin position="1"/>
        <end position="38"/>
    </location>
</feature>
<organism evidence="2 3">
    <name type="scientific">Rattus norvegicus</name>
    <name type="common">Rat</name>
    <dbReference type="NCBI Taxonomy" id="10116"/>
    <lineage>
        <taxon>Eukaryota</taxon>
        <taxon>Metazoa</taxon>
        <taxon>Chordata</taxon>
        <taxon>Craniata</taxon>
        <taxon>Vertebrata</taxon>
        <taxon>Euteleostomi</taxon>
        <taxon>Mammalia</taxon>
        <taxon>Eutheria</taxon>
        <taxon>Euarchontoglires</taxon>
        <taxon>Glires</taxon>
        <taxon>Rodentia</taxon>
        <taxon>Myomorpha</taxon>
        <taxon>Muroidea</taxon>
        <taxon>Muridae</taxon>
        <taxon>Murinae</taxon>
        <taxon>Rattus</taxon>
    </lineage>
</organism>
<sequence length="38" mass="3755">MASPWKQIGSQKVTASGSEGGGVCASNRLPGDPGATDH</sequence>
<dbReference type="AlphaFoldDB" id="A6HQL3"/>
<proteinExistence type="predicted"/>
<feature type="compositionally biased region" description="Polar residues" evidence="1">
    <location>
        <begin position="8"/>
        <end position="17"/>
    </location>
</feature>
<name>A6HQL3_RAT</name>
<evidence type="ECO:0000313" key="2">
    <source>
        <dbReference type="EMBL" id="EDL80314.1"/>
    </source>
</evidence>
<evidence type="ECO:0000313" key="3">
    <source>
        <dbReference type="Proteomes" id="UP000234681"/>
    </source>
</evidence>
<protein>
    <submittedName>
        <fullName evidence="2">RCG26818</fullName>
    </submittedName>
</protein>
<dbReference type="Proteomes" id="UP000234681">
    <property type="component" value="Chromosome 3"/>
</dbReference>
<evidence type="ECO:0000256" key="1">
    <source>
        <dbReference type="SAM" id="MobiDB-lite"/>
    </source>
</evidence>